<evidence type="ECO:0000259" key="3">
    <source>
        <dbReference type="Pfam" id="PF00266"/>
    </source>
</evidence>
<dbReference type="PANTHER" id="PTHR11601">
    <property type="entry name" value="CYSTEINE DESULFURYLASE FAMILY MEMBER"/>
    <property type="match status" value="1"/>
</dbReference>
<organism evidence="4 5">
    <name type="scientific">Candidatus Adlerbacteria bacterium GW2011_GWB1_54_7</name>
    <dbReference type="NCBI Taxonomy" id="1618607"/>
    <lineage>
        <taxon>Bacteria</taxon>
        <taxon>Candidatus Adleribacteriota</taxon>
    </lineage>
</organism>
<evidence type="ECO:0000256" key="1">
    <source>
        <dbReference type="ARBA" id="ARBA00001933"/>
    </source>
</evidence>
<comment type="cofactor">
    <cofactor evidence="1">
        <name>pyridoxal 5'-phosphate</name>
        <dbReference type="ChEBI" id="CHEBI:597326"/>
    </cofactor>
</comment>
<protein>
    <submittedName>
        <fullName evidence="4">Cysteine desulfurase</fullName>
    </submittedName>
</protein>
<comment type="caution">
    <text evidence="4">The sequence shown here is derived from an EMBL/GenBank/DDBJ whole genome shotgun (WGS) entry which is preliminary data.</text>
</comment>
<proteinExistence type="predicted"/>
<dbReference type="Gene3D" id="1.10.260.50">
    <property type="match status" value="1"/>
</dbReference>
<dbReference type="InterPro" id="IPR015424">
    <property type="entry name" value="PyrdxlP-dep_Trfase"/>
</dbReference>
<dbReference type="Gene3D" id="3.40.640.10">
    <property type="entry name" value="Type I PLP-dependent aspartate aminotransferase-like (Major domain)"/>
    <property type="match status" value="1"/>
</dbReference>
<dbReference type="PANTHER" id="PTHR11601:SF36">
    <property type="entry name" value="CYSTEINE DESULFURASE NIFS-RELATED"/>
    <property type="match status" value="1"/>
</dbReference>
<accession>A0A0G1Y3L5</accession>
<dbReference type="Gene3D" id="3.90.1150.10">
    <property type="entry name" value="Aspartate Aminotransferase, domain 1"/>
    <property type="match status" value="1"/>
</dbReference>
<dbReference type="EMBL" id="LCRR01000004">
    <property type="protein sequence ID" value="KKW37755.1"/>
    <property type="molecule type" value="Genomic_DNA"/>
</dbReference>
<keyword evidence="2" id="KW-0663">Pyridoxal phosphate</keyword>
<dbReference type="STRING" id="1618607.UY86_C0004G0084"/>
<evidence type="ECO:0000313" key="4">
    <source>
        <dbReference type="EMBL" id="KKW37755.1"/>
    </source>
</evidence>
<evidence type="ECO:0000313" key="5">
    <source>
        <dbReference type="Proteomes" id="UP000033852"/>
    </source>
</evidence>
<dbReference type="AlphaFoldDB" id="A0A0G1Y3L5"/>
<name>A0A0G1Y3L5_9BACT</name>
<dbReference type="PATRIC" id="fig|1618607.3.peg.371"/>
<feature type="domain" description="Aminotransferase class V" evidence="3">
    <location>
        <begin position="14"/>
        <end position="383"/>
    </location>
</feature>
<dbReference type="InterPro" id="IPR015421">
    <property type="entry name" value="PyrdxlP-dep_Trfase_major"/>
</dbReference>
<gene>
    <name evidence="4" type="ORF">UY86_C0004G0084</name>
</gene>
<dbReference type="InterPro" id="IPR016454">
    <property type="entry name" value="Cysteine_dSase"/>
</dbReference>
<reference evidence="4 5" key="1">
    <citation type="journal article" date="2015" name="Nature">
        <title>rRNA introns, odd ribosomes, and small enigmatic genomes across a large radiation of phyla.</title>
        <authorList>
            <person name="Brown C.T."/>
            <person name="Hug L.A."/>
            <person name="Thomas B.C."/>
            <person name="Sharon I."/>
            <person name="Castelle C.J."/>
            <person name="Singh A."/>
            <person name="Wilkins M.J."/>
            <person name="Williams K.H."/>
            <person name="Banfield J.F."/>
        </authorList>
    </citation>
    <scope>NUCLEOTIDE SEQUENCE [LARGE SCALE GENOMIC DNA]</scope>
</reference>
<dbReference type="PIRSF" id="PIRSF005572">
    <property type="entry name" value="NifS"/>
    <property type="match status" value="1"/>
</dbReference>
<sequence>MSFLKPSAAPKKRVYADAAASTPISARARRELSRLLPLYGNPGALHAEGVSAKKELERARASVAASVGAHADEIVFTASGTESNNLAIQGLLREGLTFAGLRRSDLRDIHAITSEIEHPSVLEPLRALKRDGLELTELPVDREGFVSPKELAENIKDNTVFILIQFINSEVGTVQPIKEIAKEIRKSGKKIYLHCDASQAPLWMKMNVEQLHVDLMTLDAQKILGPKGVGALYIKRGTPIEAVMRGGWQERGLRGGTENVPLAGAFAAALQDARSGAEKRARKIGAVRDYLWNEIKKLLPDAILHGPRIARVANNLNVSIPGLDGDMAVIAMDAVGIAISTRSACSTGDEKPSHVLKALGTSDKSVKEAIRITLLPDATRAEARRIASGLADVVSRYRQK</sequence>
<dbReference type="Proteomes" id="UP000033852">
    <property type="component" value="Unassembled WGS sequence"/>
</dbReference>
<dbReference type="InterPro" id="IPR000192">
    <property type="entry name" value="Aminotrans_V_dom"/>
</dbReference>
<dbReference type="Pfam" id="PF00266">
    <property type="entry name" value="Aminotran_5"/>
    <property type="match status" value="1"/>
</dbReference>
<evidence type="ECO:0000256" key="2">
    <source>
        <dbReference type="ARBA" id="ARBA00022898"/>
    </source>
</evidence>
<dbReference type="InterPro" id="IPR015422">
    <property type="entry name" value="PyrdxlP-dep_Trfase_small"/>
</dbReference>
<dbReference type="SUPFAM" id="SSF53383">
    <property type="entry name" value="PLP-dependent transferases"/>
    <property type="match status" value="1"/>
</dbReference>